<proteinExistence type="predicted"/>
<organism evidence="1 2">
    <name type="scientific">Kribbella antiqua</name>
    <dbReference type="NCBI Taxonomy" id="2512217"/>
    <lineage>
        <taxon>Bacteria</taxon>
        <taxon>Bacillati</taxon>
        <taxon>Actinomycetota</taxon>
        <taxon>Actinomycetes</taxon>
        <taxon>Propionibacteriales</taxon>
        <taxon>Kribbellaceae</taxon>
        <taxon>Kribbella</taxon>
    </lineage>
</organism>
<keyword evidence="2" id="KW-1185">Reference proteome</keyword>
<name>A0A4R2IJF9_9ACTN</name>
<sequence>MSPAFSAGDVSAALVVQAVAVDVLEMFAASAAEVARLRILFADRPDLTVIGKHTIGAGAAGARREVRFFEQGRATVEPSSTTLAGCP</sequence>
<protein>
    <submittedName>
        <fullName evidence="1">Uncharacterized protein</fullName>
    </submittedName>
</protein>
<dbReference type="EMBL" id="SLWR01000010">
    <property type="protein sequence ID" value="TCO44492.1"/>
    <property type="molecule type" value="Genomic_DNA"/>
</dbReference>
<evidence type="ECO:0000313" key="2">
    <source>
        <dbReference type="Proteomes" id="UP000295573"/>
    </source>
</evidence>
<dbReference type="Proteomes" id="UP000295573">
    <property type="component" value="Unassembled WGS sequence"/>
</dbReference>
<gene>
    <name evidence="1" type="ORF">EV646_110206</name>
</gene>
<reference evidence="1 2" key="1">
    <citation type="journal article" date="2015" name="Stand. Genomic Sci.">
        <title>Genomic Encyclopedia of Bacterial and Archaeal Type Strains, Phase III: the genomes of soil and plant-associated and newly described type strains.</title>
        <authorList>
            <person name="Whitman W.B."/>
            <person name="Woyke T."/>
            <person name="Klenk H.P."/>
            <person name="Zhou Y."/>
            <person name="Lilburn T.G."/>
            <person name="Beck B.J."/>
            <person name="De Vos P."/>
            <person name="Vandamme P."/>
            <person name="Eisen J.A."/>
            <person name="Garrity G."/>
            <person name="Hugenholtz P."/>
            <person name="Kyrpides N.C."/>
        </authorList>
    </citation>
    <scope>NUCLEOTIDE SEQUENCE [LARGE SCALE GENOMIC DNA]</scope>
    <source>
        <strain evidence="1 2">VKM Ac-2541</strain>
    </source>
</reference>
<evidence type="ECO:0000313" key="1">
    <source>
        <dbReference type="EMBL" id="TCO44492.1"/>
    </source>
</evidence>
<accession>A0A4R2IJF9</accession>
<comment type="caution">
    <text evidence="1">The sequence shown here is derived from an EMBL/GenBank/DDBJ whole genome shotgun (WGS) entry which is preliminary data.</text>
</comment>
<dbReference type="AlphaFoldDB" id="A0A4R2IJF9"/>